<dbReference type="InterPro" id="IPR019595">
    <property type="entry name" value="DUF2470"/>
</dbReference>
<dbReference type="Proteomes" id="UP000217895">
    <property type="component" value="Chromosome"/>
</dbReference>
<name>A0A1Z4JAB9_LEPBY</name>
<evidence type="ECO:0000313" key="3">
    <source>
        <dbReference type="Proteomes" id="UP000217895"/>
    </source>
</evidence>
<evidence type="ECO:0000313" key="2">
    <source>
        <dbReference type="EMBL" id="BAY53719.1"/>
    </source>
</evidence>
<sequence>MSESVSEAFSPAISDRICGHMNKDHGDAVLVYAQYFGKISDATAAEMKSIDAKGMDLSAQVNGETVPVRVNFDRTLKDAKEAHVILVEMLKRVRPSD</sequence>
<dbReference type="Gene3D" id="3.20.180.10">
    <property type="entry name" value="PNP-oxidase-like"/>
    <property type="match status" value="1"/>
</dbReference>
<reference evidence="2 3" key="1">
    <citation type="submission" date="2017-06" db="EMBL/GenBank/DDBJ databases">
        <title>Genome sequencing of cyanobaciteial culture collection at National Institute for Environmental Studies (NIES).</title>
        <authorList>
            <person name="Hirose Y."/>
            <person name="Shimura Y."/>
            <person name="Fujisawa T."/>
            <person name="Nakamura Y."/>
            <person name="Kawachi M."/>
        </authorList>
    </citation>
    <scope>NUCLEOTIDE SEQUENCE [LARGE SCALE GENOMIC DNA]</scope>
    <source>
        <strain evidence="2 3">NIES-2135</strain>
    </source>
</reference>
<evidence type="ECO:0000259" key="1">
    <source>
        <dbReference type="Pfam" id="PF10615"/>
    </source>
</evidence>
<organism evidence="2 3">
    <name type="scientific">Leptolyngbya boryana NIES-2135</name>
    <dbReference type="NCBI Taxonomy" id="1973484"/>
    <lineage>
        <taxon>Bacteria</taxon>
        <taxon>Bacillati</taxon>
        <taxon>Cyanobacteriota</taxon>
        <taxon>Cyanophyceae</taxon>
        <taxon>Leptolyngbyales</taxon>
        <taxon>Leptolyngbyaceae</taxon>
        <taxon>Leptolyngbya group</taxon>
        <taxon>Leptolyngbya</taxon>
    </lineage>
</organism>
<dbReference type="EMBL" id="AP018203">
    <property type="protein sequence ID" value="BAY53719.1"/>
    <property type="molecule type" value="Genomic_DNA"/>
</dbReference>
<feature type="domain" description="DUF2470" evidence="1">
    <location>
        <begin position="14"/>
        <end position="89"/>
    </location>
</feature>
<protein>
    <recommendedName>
        <fullName evidence="1">DUF2470 domain-containing protein</fullName>
    </recommendedName>
</protein>
<dbReference type="AlphaFoldDB" id="A0A1Z4JAB9"/>
<accession>A0A1Z4JAB9</accession>
<keyword evidence="3" id="KW-1185">Reference proteome</keyword>
<dbReference type="Pfam" id="PF10615">
    <property type="entry name" value="DUF2470"/>
    <property type="match status" value="1"/>
</dbReference>
<proteinExistence type="predicted"/>
<gene>
    <name evidence="2" type="ORF">NIES2135_05300</name>
</gene>
<dbReference type="SUPFAM" id="SSF50475">
    <property type="entry name" value="FMN-binding split barrel"/>
    <property type="match status" value="1"/>
</dbReference>
<dbReference type="InterPro" id="IPR037119">
    <property type="entry name" value="Haem_oxidase_HugZ-like_sf"/>
</dbReference>